<organism evidence="10 11">
    <name type="scientific">Marasmius crinis-equi</name>
    <dbReference type="NCBI Taxonomy" id="585013"/>
    <lineage>
        <taxon>Eukaryota</taxon>
        <taxon>Fungi</taxon>
        <taxon>Dikarya</taxon>
        <taxon>Basidiomycota</taxon>
        <taxon>Agaricomycotina</taxon>
        <taxon>Agaricomycetes</taxon>
        <taxon>Agaricomycetidae</taxon>
        <taxon>Agaricales</taxon>
        <taxon>Marasmiineae</taxon>
        <taxon>Marasmiaceae</taxon>
        <taxon>Marasmius</taxon>
    </lineage>
</organism>
<dbReference type="InterPro" id="IPR050364">
    <property type="entry name" value="Cytochrome_P450_fung"/>
</dbReference>
<dbReference type="Pfam" id="PF00067">
    <property type="entry name" value="p450"/>
    <property type="match status" value="1"/>
</dbReference>
<evidence type="ECO:0000256" key="7">
    <source>
        <dbReference type="ARBA" id="ARBA00023004"/>
    </source>
</evidence>
<dbReference type="InterPro" id="IPR002401">
    <property type="entry name" value="Cyt_P450_E_grp-I"/>
</dbReference>
<gene>
    <name evidence="10" type="ORF">V5O48_012314</name>
</gene>
<comment type="cofactor">
    <cofactor evidence="1">
        <name>heme</name>
        <dbReference type="ChEBI" id="CHEBI:30413"/>
    </cofactor>
</comment>
<evidence type="ECO:0000256" key="9">
    <source>
        <dbReference type="SAM" id="Phobius"/>
    </source>
</evidence>
<comment type="similarity">
    <text evidence="3">Belongs to the cytochrome P450 family.</text>
</comment>
<keyword evidence="9" id="KW-0472">Membrane</keyword>
<keyword evidence="9" id="KW-1133">Transmembrane helix</keyword>
<evidence type="ECO:0000313" key="11">
    <source>
        <dbReference type="Proteomes" id="UP001465976"/>
    </source>
</evidence>
<dbReference type="Gene3D" id="1.10.630.10">
    <property type="entry name" value="Cytochrome P450"/>
    <property type="match status" value="1"/>
</dbReference>
<keyword evidence="11" id="KW-1185">Reference proteome</keyword>
<proteinExistence type="inferred from homology"/>
<dbReference type="InterPro" id="IPR001128">
    <property type="entry name" value="Cyt_P450"/>
</dbReference>
<evidence type="ECO:0008006" key="12">
    <source>
        <dbReference type="Google" id="ProtNLM"/>
    </source>
</evidence>
<dbReference type="InterPro" id="IPR036396">
    <property type="entry name" value="Cyt_P450_sf"/>
</dbReference>
<evidence type="ECO:0000256" key="4">
    <source>
        <dbReference type="ARBA" id="ARBA00022617"/>
    </source>
</evidence>
<reference evidence="10 11" key="1">
    <citation type="submission" date="2024-02" db="EMBL/GenBank/DDBJ databases">
        <title>A draft genome for the cacao thread blight pathogen Marasmius crinis-equi.</title>
        <authorList>
            <person name="Cohen S.P."/>
            <person name="Baruah I.K."/>
            <person name="Amoako-Attah I."/>
            <person name="Bukari Y."/>
            <person name="Meinhardt L.W."/>
            <person name="Bailey B.A."/>
        </authorList>
    </citation>
    <scope>NUCLEOTIDE SEQUENCE [LARGE SCALE GENOMIC DNA]</scope>
    <source>
        <strain evidence="10 11">GH-76</strain>
    </source>
</reference>
<feature type="transmembrane region" description="Helical" evidence="9">
    <location>
        <begin position="184"/>
        <end position="202"/>
    </location>
</feature>
<name>A0ABR3F359_9AGAR</name>
<keyword evidence="7" id="KW-0408">Iron</keyword>
<sequence>MPILIVIASVALAATILYFLWGKRPAKLPYPPGPPPRLITGNLYDVPKSKAWKTYHEWSKTYGSGLVHYQVNSQHTVIINTKELSDRMLEKRSRIYSDRPYIPMVDLLGWAHINAGNIVKYRVTAHTEPRMRMRVSWRTPTPGASTDEASRTYNAIQSSKNSEFISNLREDPANFLAHIRTRSTLPSGGLAAAVILATLYGYDISPTDDYFVDLAEKAVGTLVLLVTPAAAMVNLFPILRRLPPWLPIFEFQKSVAISRELVNQMIEVPYEYVRSSMRAGTAKPSLLSKFLKQNDANGGDKDQESIIKAVSATGYGAGADTTVSVMETFFLAMGMHPDVQKKAQEGLDTVFGRGETPGYEECRNLPYIEAVFRETLRWSPPLPAGVFRAAFTDDVVDGYYIPKGE</sequence>
<protein>
    <recommendedName>
        <fullName evidence="12">Cytochrome P450</fullName>
    </recommendedName>
</protein>
<evidence type="ECO:0000256" key="3">
    <source>
        <dbReference type="ARBA" id="ARBA00010617"/>
    </source>
</evidence>
<evidence type="ECO:0000256" key="6">
    <source>
        <dbReference type="ARBA" id="ARBA00023002"/>
    </source>
</evidence>
<dbReference type="EMBL" id="JBAHYK010001076">
    <property type="protein sequence ID" value="KAL0569645.1"/>
    <property type="molecule type" value="Genomic_DNA"/>
</dbReference>
<dbReference type="SUPFAM" id="SSF48264">
    <property type="entry name" value="Cytochrome P450"/>
    <property type="match status" value="1"/>
</dbReference>
<evidence type="ECO:0000256" key="5">
    <source>
        <dbReference type="ARBA" id="ARBA00022723"/>
    </source>
</evidence>
<dbReference type="PANTHER" id="PTHR46300">
    <property type="entry name" value="P450, PUTATIVE (EUROFUNG)-RELATED-RELATED"/>
    <property type="match status" value="1"/>
</dbReference>
<keyword evidence="9" id="KW-0812">Transmembrane</keyword>
<comment type="pathway">
    <text evidence="2">Secondary metabolite biosynthesis.</text>
</comment>
<feature type="transmembrane region" description="Helical" evidence="9">
    <location>
        <begin position="222"/>
        <end position="239"/>
    </location>
</feature>
<evidence type="ECO:0000313" key="10">
    <source>
        <dbReference type="EMBL" id="KAL0569645.1"/>
    </source>
</evidence>
<dbReference type="PANTHER" id="PTHR46300:SF7">
    <property type="entry name" value="P450, PUTATIVE (EUROFUNG)-RELATED"/>
    <property type="match status" value="1"/>
</dbReference>
<keyword evidence="5" id="KW-0479">Metal-binding</keyword>
<evidence type="ECO:0000256" key="8">
    <source>
        <dbReference type="ARBA" id="ARBA00023033"/>
    </source>
</evidence>
<evidence type="ECO:0000256" key="2">
    <source>
        <dbReference type="ARBA" id="ARBA00005179"/>
    </source>
</evidence>
<keyword evidence="8" id="KW-0503">Monooxygenase</keyword>
<keyword evidence="6" id="KW-0560">Oxidoreductase</keyword>
<dbReference type="PRINTS" id="PR00463">
    <property type="entry name" value="EP450I"/>
</dbReference>
<comment type="caution">
    <text evidence="10">The sequence shown here is derived from an EMBL/GenBank/DDBJ whole genome shotgun (WGS) entry which is preliminary data.</text>
</comment>
<evidence type="ECO:0000256" key="1">
    <source>
        <dbReference type="ARBA" id="ARBA00001971"/>
    </source>
</evidence>
<accession>A0ABR3F359</accession>
<feature type="transmembrane region" description="Helical" evidence="9">
    <location>
        <begin position="6"/>
        <end position="22"/>
    </location>
</feature>
<dbReference type="Proteomes" id="UP001465976">
    <property type="component" value="Unassembled WGS sequence"/>
</dbReference>
<keyword evidence="4" id="KW-0349">Heme</keyword>